<keyword evidence="6" id="KW-1185">Reference proteome</keyword>
<dbReference type="SMART" id="SM00320">
    <property type="entry name" value="WD40"/>
    <property type="match status" value="11"/>
</dbReference>
<dbReference type="EMBL" id="SNZB01000005">
    <property type="protein sequence ID" value="TDR18539.1"/>
    <property type="molecule type" value="Genomic_DNA"/>
</dbReference>
<dbReference type="InterPro" id="IPR047589">
    <property type="entry name" value="DUF11_rpt"/>
</dbReference>
<comment type="caution">
    <text evidence="5">The sequence shown here is derived from an EMBL/GenBank/DDBJ whole genome shotgun (WGS) entry which is preliminary data.</text>
</comment>
<accession>A0A4R6XJK5</accession>
<feature type="domain" description="DUF11" evidence="4">
    <location>
        <begin position="4407"/>
        <end position="4529"/>
    </location>
</feature>
<dbReference type="PANTHER" id="PTHR30344">
    <property type="entry name" value="6-PHOSPHOGLUCONOLACTONASE-RELATED"/>
    <property type="match status" value="1"/>
</dbReference>
<dbReference type="Pfam" id="PF01345">
    <property type="entry name" value="DUF11"/>
    <property type="match status" value="9"/>
</dbReference>
<name>A0A4R6XJK5_9GAMM</name>
<sequence>MTQVIKRLNNSFFVILFSLLTSLPVSAATITAEITTSPSTFTPGTTTTNSYVFTVSKGDLGTISGIDFDGDFSNTAALVDFDWECSGSGGSVCSNTSGSNDTAIDTNITLVDANAVTFTITSIGYDAGYFGTLNFTANVSDVGVTNIAVDDSVSITRASESDINFSLSNAPTTYTPGQTGTYVFTVSNNNGPSDAQDLTFSDVVPTGMVIDSWSCDMLIATPANCDGSVNSNENVNPVLQLDKNDTANITVNATYLSSATVDPLTYEGSIAFGDTFMTDAGGGTGPLVVNDSNAWAPVSTLNVTVNTDTASETNYTPGDTEVYEVSIRNDGPSDVSGVLVSDNDLSEYEVINWSCANSTGATCGAMSGSGALSDTTGIIESGATLTYQVSVTYLSGTLTDPLVYTAYADNPASHTPSTQFSGSKSLARDPFSEYTLTLSNSQNSYTPGTTGIVYTAVLTNLGPTDVLNASITDNSLTEFEAIDWACIPASACTAGSGPLSTSVDIIKNGSITFEITVDYYSSAVANPLIYEVTAANPNNTVDTSTTASDSDTLDRQVNLLIEKTGKTDPSDPNSPGTLVPNEPFTYSIVVTNFGPSDLGAGVDMLGDPSEQGVRLVDNLDNTLFNAANSSTCGPGVTDPCWEYCESDQGIQDTAMSPTNCPGNTDISTGFGSVLDVPIRLSKGSSSEVIIYATVAETTGSDCDTTNGAENIRDLCNTATITLVETSTTTNTGDTEDLTSSFNNRIIVGTDIVVTKTDGVDDPATIAPGTENTYQVTVSNDGFINAENISVTDVLPLYPAQAAGFVPGTISWTCETADTGACCNTQSTACGYNSPTPSIMSDALNANIDLESQTAVTFTITGTVSNDATGVLTNSATATLPSGIDEANDTNNTNITDVTTLAGHSDIELIKTLVSGTPMNTGDPLYNDYVELVYQIEVTNLGPSFASAVTVQDPLDSTQLEGSSAEWSCVVNGAGTCADSGPSSGALSTTVDLGVDSTAVFTVTVPTAVGAEGKVVNTASATVSASAFDPVSSNNQDSVQYSLTGSAEITIDNDDARLEAVPGETISYTVRVANEGPDNLFDATVQNIFPPQLQNVNWTCSAVSPIPGDLSLFQFSDQSAAGAQLIASPDGNHVYVASPDTDDAGVLKAKINVFSRKTVVGGDFGQLQFIQEVEQGVNQVDAIEQPKSLVMDNAGRFLYVLSDINSGSSANVGIAIFGRDTNSLSATFGQLTYLGPMLDMIPSTVEDMVISTDQKHLYISGGGKINRYDRDTGSGLLTFSTDHALTDAGQMVFSASSEELYVMEASGDTIHAFTRDSDQLSGTFGDFSVLNTVSDVSMADVADVVISADDNDLYLAATGSSSVVLIKRDITSGMLSFGTSYNDADLSPLSGTIAGLTAVAVSNDGEHVIVGGVPGSESILVLLRNSQGFLNYQETQTLAVLNGVTDIAFTPDGRHVLTTAAATGGKTLTAYERRQPDPLFSFMEAEISGVNGSYNPSDNSAIVQDMLGASSVAVSSDGLSVYVTALGSDSVVQFARDKTKGSTSDTRKENLQYQATYTDGVGVLTGLNDIDSIAVSPNGKFVYVGSSDSATLTVFRRATNGDLSYETTMTHTNNTIDGLLGVSDILINASSQHLYLAGRFEASVAHYSINSTTGRLTLVDTLANGDVGVSGLAGARSLSFSPAEDQIYVASSIDDSLVVIGRESSTGNISFIQRNAFAGDQPMDLVASPEGDHVYVVSANDHKLSVFQRQSNPNSAQYGQVTLMNSYVDGVGGFNYIQGARAIAISSQGDKLYVGAEFDHAISVIDRDQNSNSSSYGFLSVIEVQIDEVNDVNGLEQLYDLVVTDDTRHVYSVGFADHALAGFVLGTGSSCSAQGTGNITDQVDIGSNGTLTYSINATIRSNASGQLTTNASIIPPENFSFNNISDTCMTPDTTDACDVDVTDLVPEYDLAISKTDNRISSVPGQAVTYDILVTNNGPSDALSDSNESIQVIDILNLGFNPSTVNWSCEASGSGSLSFVQSVEQGKLGITGLTGVASVEYVEDLVGLGPHVLAASVLDDSITALSVNQVTGELTQSVVFTSETNALLNGARELVVVDDDIYVVSQVDDSLVALRASVQTGNVLSISAVASYNFASGVAGLNQAVDVVVSPDGTSLYVAGANDNAMVIFDRLNGNLSNPRTMIQGQVGVSGLAGINALAISPDGRTVYTSGANFENLGIYKRDLLTGDLTLIGLVDASSLSESMAGIVAMTVSNDGQHFYASLADSNKLLVFERDVISDPNSNDYGLLTLVQSVKQNENSVVGILAPNGMDISDDGRHLYVTGEQSDSVVWFGRDLVTGELSFGGVISDTVGLTNGLNGALDVAVSSNGEFVYVAGSIDNALAVLSRSADSSCPASGIGDIATGGEDSGVEVNIAANGLLRFTLQATVASNASDELVNTAGVYSCPASHIGPIKNCIGAELNLSNNFDTDTNEIDANADLSITKTDGVAQYDGLLGAVNITGNNDHIYVAAQQENAIGIFSRENDSNQMDFGNLAYVNSVLNGSDGVSGLLAVSDVMLSADGLTLYAAGAGDNSVVVLRRNQQSGELSFLEKQSSGLFGVEGLEGVNALAFSQDGSHLYATAPLTGSLTVFSVDQSNGVNQGRLTYIQKLQNAVAGVSGLAAISDVIVSPDDKHIYVISNSENSISLFLRNPNSNSPSFGQLSYMTTYFNGNDGIGGLVGPNEMIIDASGTHIYVLGGSAQSLVVFERDAMTGELAFVQFKQNGTSNVVGLSGATDLVLADDGINLYVAGQTEDAVVKFTRDALTGILEFDQIIKQGDALGQVGEFVKGLDGASGVFISPDGKHQYIAAKNDHAVTTLSIDQSVTPAMNGDLIYQQTLIDGLGGVAPGSEITYVIVASNFGPSDAQKVRVQDIFPAEFEQISYQCFPKDGAACNTNVQPGNVNEVVDLPAGSRVEILATGVIKTDATGVLSNTATVSTSTDPNFAINDPNVANNTATDDNTLLSPAVDLIITKDNGLTEVIPGTPVTYEIVVTNGPTANTAAQPSDALGVLITDVVPESISNVNWTCLAVPEVGLLDDGDNDTNTSDFLVYNNLNDYADLTVSSNGLFAYSLGQGATDSTLITYARDKRTGDLSVIQTMVDGDMGLSGFNGLSALALSQDQQNLYAVSSGDDALITFSRNVTTGMLTFEAVLVDGSGGVNGIGGAVDVLLSPDDQHVYVAGYLDNAIAVFNRNISDGSLAFASLLIGEEGLTGVNTLAFDETGSYLIAVANLNQSLASFDRNNSTGALSPIDVIQDFQIGGSVLEQPVDVVVQSGTIYVSSLDSDAISLFDMDVMTGEFSYRNQVTLAAGSGPSSLLLSSDAKQMYVANSGSNSISLFQLIQDEYQLSAVVYDTNLIAALDGLSRLVFSQDKQFIYALSGDDLILLQVAKGSQCSESGSGQLSDVADIISGGSVTYVLSGDVLPTATGNLINSAQVVVSGDTIELDASNNMATDSDLLVPTTDLSVTKTDNLLEVVAGTTLDYEINVFSSGPSSVLATMDDVLPIFPVENAGLLSGSISWSCVSTQPIVLNTTYDSAQFSTLQNASTVIMNEAGDRVWIASVDNNAVSVFSKDLNGTLVLLNTITEGDVFTITVDDLPVNYTLVDFVGLSALALSQDENHLYVTAEDSNSLFVFNIEDLNDVEYVQTVTSGVDDVIGMTDPVNLTVSPDDAAVYVAANGSDAITVFARNNSSGMLTFVERVRDGFGTIVPDSNVIIGINDLMVSPNGQHLYTVSDFSDAIAIFSRNTMTQQLTYQEVIREGDVHLAGDVPGMDGLRDLKSSPNGQYLYFLAGDDQSMLYFSRDNSTGQLEYIAQLKAGEAGVGPMSSPSQMAFSNDGGKLVIADIDSSSVSLYERNDTDGSLTLEDVYTNDGLSGGLMDGPNGITMDSTNVLVLSNLSDSLTTLRLVADAECPVSDGIGDHVNVLFEMNPSSSAATLIAATVHPSARGVLSNTVNMSVPIGSVDLDPINSTATDTTVITIETDVSVSKTGPTDAIAGEFIQYQIVMANTGPSDALGVQLNDVMDNVLLDVEWTCTATGRSVCENANGVGDLSETLNVTIDGTVTFVIDALIDPSYFGTLLNTAEAVVFEQGFNTDRDLLNNVSTVTTNVTQFVDLSVVKTLTSPNVTAGLPVSYDVVVSNAGPSDAPNTTVTDLAPSSIANFAWTCVADPGVTCQTSGSGDLIDVIYLPVDKSVVYSITGDVPSSATGDLVNTATVTAGAPVDEDELSNNVSSTNDTIQVVSDVQLTIDDSIDPYDPESLDSLQFYVNVINHGPSDARDVLTVTNVPNVSEQIQFVNDDSECELVIYGLFCETGVLLPGQQENTLIDLRLVANTPSSVNTRAEVSTSTFDPDTNNNEEVENTQLLTGIDITISKSDELEEAEPGAWLEYTIVLENKGSVDAGDVNVDEQLPASLINASWSCEAFDGATCINIDVNNVTGGANMPAGSLAVFTLTAQIDPVLVDMSETHVINTVEAVLASGTDYNMSNNTASDSNFLIYFIFKDGFEELP</sequence>
<dbReference type="InterPro" id="IPR001680">
    <property type="entry name" value="WD40_rpt"/>
</dbReference>
<feature type="domain" description="DUF11" evidence="4">
    <location>
        <begin position="4284"/>
        <end position="4396"/>
    </location>
</feature>
<dbReference type="SUPFAM" id="SSF50969">
    <property type="entry name" value="YVTN repeat-like/Quinoprotein amine dehydrogenase"/>
    <property type="match status" value="2"/>
</dbReference>
<dbReference type="Proteomes" id="UP000295724">
    <property type="component" value="Unassembled WGS sequence"/>
</dbReference>
<feature type="signal peptide" evidence="3">
    <location>
        <begin position="1"/>
        <end position="27"/>
    </location>
</feature>
<dbReference type="RefSeq" id="WP_099019477.1">
    <property type="nucleotide sequence ID" value="NZ_NIHB01000003.1"/>
</dbReference>
<feature type="domain" description="DUF11" evidence="4">
    <location>
        <begin position="923"/>
        <end position="1039"/>
    </location>
</feature>
<dbReference type="InterPro" id="IPR001434">
    <property type="entry name" value="OmcB-like_DUF11"/>
</dbReference>
<dbReference type="SUPFAM" id="SSF50956">
    <property type="entry name" value="Thermostable phytase (3-phytase)"/>
    <property type="match status" value="1"/>
</dbReference>
<gene>
    <name evidence="5" type="ORF">C8D91_2459</name>
</gene>
<dbReference type="SUPFAM" id="SSF63829">
    <property type="entry name" value="Calcium-dependent phosphotriesterase"/>
    <property type="match status" value="2"/>
</dbReference>
<feature type="domain" description="DUF11" evidence="4">
    <location>
        <begin position="2884"/>
        <end position="2995"/>
    </location>
</feature>
<evidence type="ECO:0000313" key="5">
    <source>
        <dbReference type="EMBL" id="TDR18539.1"/>
    </source>
</evidence>
<dbReference type="InterPro" id="IPR011044">
    <property type="entry name" value="Quino_amine_DH_bsu"/>
</dbReference>
<feature type="domain" description="DUF11" evidence="4">
    <location>
        <begin position="750"/>
        <end position="893"/>
    </location>
</feature>
<evidence type="ECO:0000256" key="2">
    <source>
        <dbReference type="ARBA" id="ARBA00022526"/>
    </source>
</evidence>
<dbReference type="Pfam" id="PF10282">
    <property type="entry name" value="Lactonase"/>
    <property type="match status" value="9"/>
</dbReference>
<dbReference type="GO" id="GO:0006006">
    <property type="term" value="P:glucose metabolic process"/>
    <property type="evidence" value="ECO:0007669"/>
    <property type="project" value="UniProtKB-KW"/>
</dbReference>
<comment type="similarity">
    <text evidence="1">Belongs to the cycloisomerase 2 family.</text>
</comment>
<evidence type="ECO:0000256" key="3">
    <source>
        <dbReference type="SAM" id="SignalP"/>
    </source>
</evidence>
<dbReference type="GO" id="GO:0017057">
    <property type="term" value="F:6-phosphogluconolactonase activity"/>
    <property type="evidence" value="ECO:0007669"/>
    <property type="project" value="TreeGrafter"/>
</dbReference>
<evidence type="ECO:0000313" key="6">
    <source>
        <dbReference type="Proteomes" id="UP000295724"/>
    </source>
</evidence>
<evidence type="ECO:0000259" key="4">
    <source>
        <dbReference type="Pfam" id="PF01345"/>
    </source>
</evidence>
<protein>
    <submittedName>
        <fullName evidence="5">Putative repeat protein (TIGR01451 family)</fullName>
    </submittedName>
</protein>
<feature type="chain" id="PRO_5020467414" evidence="3">
    <location>
        <begin position="28"/>
        <end position="4547"/>
    </location>
</feature>
<keyword evidence="3" id="KW-0732">Signal</keyword>
<dbReference type="NCBIfam" id="TIGR01451">
    <property type="entry name" value="B_ant_repeat"/>
    <property type="match status" value="8"/>
</dbReference>
<dbReference type="OrthoDB" id="9790815at2"/>
<evidence type="ECO:0000256" key="1">
    <source>
        <dbReference type="ARBA" id="ARBA00005564"/>
    </source>
</evidence>
<proteinExistence type="inferred from homology"/>
<organism evidence="5 6">
    <name type="scientific">Marinicella litoralis</name>
    <dbReference type="NCBI Taxonomy" id="644220"/>
    <lineage>
        <taxon>Bacteria</taxon>
        <taxon>Pseudomonadati</taxon>
        <taxon>Pseudomonadota</taxon>
        <taxon>Gammaproteobacteria</taxon>
        <taxon>Lysobacterales</taxon>
        <taxon>Marinicellaceae</taxon>
        <taxon>Marinicella</taxon>
    </lineage>
</organism>
<dbReference type="PANTHER" id="PTHR30344:SF1">
    <property type="entry name" value="6-PHOSPHOGLUCONOLACTONASE"/>
    <property type="match status" value="1"/>
</dbReference>
<dbReference type="Gene3D" id="2.130.10.10">
    <property type="entry name" value="YVTN repeat-like/Quinoprotein amine dehydrogenase"/>
    <property type="match status" value="15"/>
</dbReference>
<dbReference type="InterPro" id="IPR015943">
    <property type="entry name" value="WD40/YVTN_repeat-like_dom_sf"/>
</dbReference>
<keyword evidence="2" id="KW-0313">Glucose metabolism</keyword>
<feature type="domain" description="DUF11" evidence="4">
    <location>
        <begin position="4021"/>
        <end position="4144"/>
    </location>
</feature>
<feature type="domain" description="DUF11" evidence="4">
    <location>
        <begin position="4152"/>
        <end position="4272"/>
    </location>
</feature>
<dbReference type="InterPro" id="IPR050282">
    <property type="entry name" value="Cycloisomerase_2"/>
</dbReference>
<dbReference type="InterPro" id="IPR019405">
    <property type="entry name" value="Lactonase_7-beta_prop"/>
</dbReference>
<keyword evidence="2" id="KW-0119">Carbohydrate metabolism</keyword>
<reference evidence="5 6" key="1">
    <citation type="submission" date="2019-03" db="EMBL/GenBank/DDBJ databases">
        <title>Genomic Encyclopedia of Type Strains, Phase IV (KMG-IV): sequencing the most valuable type-strain genomes for metagenomic binning, comparative biology and taxonomic classification.</title>
        <authorList>
            <person name="Goeker M."/>
        </authorList>
    </citation>
    <scope>NUCLEOTIDE SEQUENCE [LARGE SCALE GENOMIC DNA]</scope>
    <source>
        <strain evidence="5 6">DSM 25488</strain>
    </source>
</reference>
<dbReference type="SUPFAM" id="SSF75011">
    <property type="entry name" value="3-carboxy-cis,cis-mucoante lactonizing enzyme"/>
    <property type="match status" value="4"/>
</dbReference>
<feature type="domain" description="DUF11" evidence="4">
    <location>
        <begin position="170"/>
        <end position="258"/>
    </location>
</feature>
<feature type="domain" description="DUF11" evidence="4">
    <location>
        <begin position="307"/>
        <end position="399"/>
    </location>
</feature>